<proteinExistence type="predicted"/>
<name>A0A7K4MGM3_9ARCH</name>
<sequence length="180" mass="21463">MTQELKQLVELEEAYKELKDVIKSDRRVIMNSQNKANKKLLDAFRISEKTFTSKSDPAMWDENFKKITMKELYDKESIDDKPVILIAVTRNQYDINDFPKYREYIKNTLNKDTIYYGLWPNIEKNKVEYDVLYTIDSTNNDEIQKHLNLHNEINNGLTQKMALIIDKNGNWEIQNNKNYE</sequence>
<dbReference type="EMBL" id="JACATE010000004">
    <property type="protein sequence ID" value="NWJ28369.1"/>
    <property type="molecule type" value="Genomic_DNA"/>
</dbReference>
<evidence type="ECO:0000313" key="2">
    <source>
        <dbReference type="EMBL" id="NWJ28369.1"/>
    </source>
</evidence>
<gene>
    <name evidence="2" type="ORF">HX848_03110</name>
    <name evidence="3" type="ORF">HX854_04530</name>
</gene>
<evidence type="ECO:0000313" key="4">
    <source>
        <dbReference type="Proteomes" id="UP000520052"/>
    </source>
</evidence>
<evidence type="ECO:0000313" key="3">
    <source>
        <dbReference type="EMBL" id="NWJ83978.1"/>
    </source>
</evidence>
<reference evidence="4 5" key="1">
    <citation type="journal article" date="2019" name="Environ. Microbiol.">
        <title>Genomics insights into ecotype formation of ammonia-oxidizing archaea in the deep ocean.</title>
        <authorList>
            <person name="Wang Y."/>
            <person name="Huang J.M."/>
            <person name="Cui G.J."/>
            <person name="Nunoura T."/>
            <person name="Takaki Y."/>
            <person name="Li W.L."/>
            <person name="Li J."/>
            <person name="Gao Z.M."/>
            <person name="Takai K."/>
            <person name="Zhang A.Q."/>
            <person name="Stepanauskas R."/>
        </authorList>
    </citation>
    <scope>NUCLEOTIDE SEQUENCE [LARGE SCALE GENOMIC DNA]</scope>
    <source>
        <strain evidence="2 5">T1L11</strain>
        <strain evidence="3 4">T3L1</strain>
    </source>
</reference>
<feature type="coiled-coil region" evidence="1">
    <location>
        <begin position="1"/>
        <end position="28"/>
    </location>
</feature>
<keyword evidence="1" id="KW-0175">Coiled coil</keyword>
<evidence type="ECO:0000256" key="1">
    <source>
        <dbReference type="SAM" id="Coils"/>
    </source>
</evidence>
<comment type="caution">
    <text evidence="2">The sequence shown here is derived from an EMBL/GenBank/DDBJ whole genome shotgun (WGS) entry which is preliminary data.</text>
</comment>
<organism evidence="2 5">
    <name type="scientific">Marine Group I thaumarchaeote</name>
    <dbReference type="NCBI Taxonomy" id="2511932"/>
    <lineage>
        <taxon>Archaea</taxon>
        <taxon>Nitrososphaerota</taxon>
        <taxon>Marine Group I</taxon>
    </lineage>
</organism>
<accession>A0A7K4MGM3</accession>
<reference evidence="2" key="2">
    <citation type="submission" date="2020-06" db="EMBL/GenBank/DDBJ databases">
        <authorList>
            <person name="Wang Y."/>
        </authorList>
    </citation>
    <scope>NUCLEOTIDE SEQUENCE</scope>
    <source>
        <strain evidence="2">T1L11</strain>
        <strain evidence="3">T3L1</strain>
    </source>
</reference>
<dbReference type="AlphaFoldDB" id="A0A7K4MGM3"/>
<protein>
    <submittedName>
        <fullName evidence="2">Uncharacterized protein</fullName>
    </submittedName>
</protein>
<dbReference type="Proteomes" id="UP000563820">
    <property type="component" value="Unassembled WGS sequence"/>
</dbReference>
<dbReference type="EMBL" id="JACATC010000004">
    <property type="protein sequence ID" value="NWJ83978.1"/>
    <property type="molecule type" value="Genomic_DNA"/>
</dbReference>
<evidence type="ECO:0000313" key="5">
    <source>
        <dbReference type="Proteomes" id="UP000563820"/>
    </source>
</evidence>
<dbReference type="Proteomes" id="UP000520052">
    <property type="component" value="Unassembled WGS sequence"/>
</dbReference>